<dbReference type="InterPro" id="IPR006175">
    <property type="entry name" value="YjgF/YER057c/UK114"/>
</dbReference>
<name>A0AAD7VQS6_9ASCO</name>
<evidence type="ECO:0000256" key="1">
    <source>
        <dbReference type="ARBA" id="ARBA00010552"/>
    </source>
</evidence>
<comment type="similarity">
    <text evidence="1">Belongs to the RutC family.</text>
</comment>
<proteinExistence type="inferred from homology"/>
<gene>
    <name evidence="2" type="ORF">POJ06DRAFT_271109</name>
</gene>
<accession>A0AAD7VQS6</accession>
<dbReference type="AlphaFoldDB" id="A0AAD7VQS6"/>
<dbReference type="Proteomes" id="UP001217417">
    <property type="component" value="Unassembled WGS sequence"/>
</dbReference>
<comment type="caution">
    <text evidence="2">The sequence shown here is derived from an EMBL/GenBank/DDBJ whole genome shotgun (WGS) entry which is preliminary data.</text>
</comment>
<dbReference type="Pfam" id="PF01042">
    <property type="entry name" value="Ribonuc_L-PSP"/>
    <property type="match status" value="1"/>
</dbReference>
<dbReference type="EMBL" id="JARPMG010000011">
    <property type="protein sequence ID" value="KAJ8097465.1"/>
    <property type="molecule type" value="Genomic_DNA"/>
</dbReference>
<dbReference type="RefSeq" id="XP_056040915.1">
    <property type="nucleotide sequence ID" value="XM_056189486.1"/>
</dbReference>
<dbReference type="Gene3D" id="3.30.1330.40">
    <property type="entry name" value="RutC-like"/>
    <property type="match status" value="1"/>
</dbReference>
<reference evidence="2" key="1">
    <citation type="submission" date="2023-03" db="EMBL/GenBank/DDBJ databases">
        <title>Near-Complete genome sequence of Lipomyces tetrasporous NRRL Y-64009, an oleaginous yeast capable of growing on lignocellulosic hydrolysates.</title>
        <authorList>
            <consortium name="Lawrence Berkeley National Laboratory"/>
            <person name="Jagtap S.S."/>
            <person name="Liu J.-J."/>
            <person name="Walukiewicz H.E."/>
            <person name="Pangilinan J."/>
            <person name="Lipzen A."/>
            <person name="Ahrendt S."/>
            <person name="Koriabine M."/>
            <person name="Cobaugh K."/>
            <person name="Salamov A."/>
            <person name="Yoshinaga Y."/>
            <person name="Ng V."/>
            <person name="Daum C."/>
            <person name="Grigoriev I.V."/>
            <person name="Slininger P.J."/>
            <person name="Dien B.S."/>
            <person name="Jin Y.-S."/>
            <person name="Rao C.V."/>
        </authorList>
    </citation>
    <scope>NUCLEOTIDE SEQUENCE</scope>
    <source>
        <strain evidence="2">NRRL Y-64009</strain>
    </source>
</reference>
<dbReference type="GO" id="GO:0005739">
    <property type="term" value="C:mitochondrion"/>
    <property type="evidence" value="ECO:0007669"/>
    <property type="project" value="TreeGrafter"/>
</dbReference>
<dbReference type="GO" id="GO:0005829">
    <property type="term" value="C:cytosol"/>
    <property type="evidence" value="ECO:0007669"/>
    <property type="project" value="TreeGrafter"/>
</dbReference>
<dbReference type="InterPro" id="IPR035959">
    <property type="entry name" value="RutC-like_sf"/>
</dbReference>
<dbReference type="NCBIfam" id="TIGR00004">
    <property type="entry name" value="Rid family detoxifying hydrolase"/>
    <property type="match status" value="1"/>
</dbReference>
<evidence type="ECO:0000313" key="3">
    <source>
        <dbReference type="Proteomes" id="UP001217417"/>
    </source>
</evidence>
<evidence type="ECO:0000313" key="2">
    <source>
        <dbReference type="EMBL" id="KAJ8097465.1"/>
    </source>
</evidence>
<dbReference type="SUPFAM" id="SSF55298">
    <property type="entry name" value="YjgF-like"/>
    <property type="match status" value="1"/>
</dbReference>
<dbReference type="PANTHER" id="PTHR11803:SF58">
    <property type="entry name" value="PROTEIN HMF1-RELATED"/>
    <property type="match status" value="1"/>
</dbReference>
<organism evidence="2 3">
    <name type="scientific">Lipomyces tetrasporus</name>
    <dbReference type="NCBI Taxonomy" id="54092"/>
    <lineage>
        <taxon>Eukaryota</taxon>
        <taxon>Fungi</taxon>
        <taxon>Dikarya</taxon>
        <taxon>Ascomycota</taxon>
        <taxon>Saccharomycotina</taxon>
        <taxon>Lipomycetes</taxon>
        <taxon>Lipomycetales</taxon>
        <taxon>Lipomycetaceae</taxon>
        <taxon>Lipomyces</taxon>
    </lineage>
</organism>
<dbReference type="CDD" id="cd00448">
    <property type="entry name" value="YjgF_YER057c_UK114_family"/>
    <property type="match status" value="1"/>
</dbReference>
<protein>
    <submittedName>
        <fullName evidence="2">Endoribonuclease L-PSP/chorismate mutase-like protein</fullName>
    </submittedName>
</protein>
<dbReference type="InterPro" id="IPR006056">
    <property type="entry name" value="RidA"/>
</dbReference>
<dbReference type="FunFam" id="3.30.1330.40:FF:000001">
    <property type="entry name" value="L-PSP family endoribonuclease"/>
    <property type="match status" value="1"/>
</dbReference>
<dbReference type="GeneID" id="80884652"/>
<sequence>MSSALKVISTASSAAPRAPYSQAIAVNGFIYCSGQVPMKPDGTLIVDDIKAAALQSLTNLKLVLEAGGSSIEKIFKVNVYLVDMADFAAVNEVYSEFFGTHRPARTCIAIKQLPLGATIEIECIAVE</sequence>
<dbReference type="GO" id="GO:0019239">
    <property type="term" value="F:deaminase activity"/>
    <property type="evidence" value="ECO:0007669"/>
    <property type="project" value="TreeGrafter"/>
</dbReference>
<dbReference type="PANTHER" id="PTHR11803">
    <property type="entry name" value="2-IMINOBUTANOATE/2-IMINOPROPANOATE DEAMINASE RIDA"/>
    <property type="match status" value="1"/>
</dbReference>
<keyword evidence="3" id="KW-1185">Reference proteome</keyword>